<keyword evidence="12" id="KW-1185">Reference proteome</keyword>
<comment type="cofactor">
    <cofactor evidence="7">
        <name>Mg(2+)</name>
        <dbReference type="ChEBI" id="CHEBI:18420"/>
    </cofactor>
    <cofactor evidence="7">
        <name>Mn(2+)</name>
        <dbReference type="ChEBI" id="CHEBI:29035"/>
    </cofactor>
    <text evidence="7">Divalent metal cations. Prefers magnesium or manganese.</text>
</comment>
<dbReference type="PRINTS" id="PR00072">
    <property type="entry name" value="MALOXRDTASE"/>
</dbReference>
<dbReference type="InterPro" id="IPR012302">
    <property type="entry name" value="Malic_NAD-bd"/>
</dbReference>
<dbReference type="SUPFAM" id="SSF51735">
    <property type="entry name" value="NAD(P)-binding Rossmann-fold domains"/>
    <property type="match status" value="1"/>
</dbReference>
<feature type="active site" description="Proton donor" evidence="5">
    <location>
        <position position="107"/>
    </location>
</feature>
<dbReference type="InterPro" id="IPR001891">
    <property type="entry name" value="Malic_OxRdtase"/>
</dbReference>
<dbReference type="SUPFAM" id="SSF53223">
    <property type="entry name" value="Aminoacid dehydrogenase-like, N-terminal domain"/>
    <property type="match status" value="1"/>
</dbReference>
<dbReference type="GO" id="GO:0051287">
    <property type="term" value="F:NAD binding"/>
    <property type="evidence" value="ECO:0007669"/>
    <property type="project" value="InterPro"/>
</dbReference>
<feature type="binding site" evidence="6">
    <location>
        <position position="160"/>
    </location>
    <ligand>
        <name>(S)-malate</name>
        <dbReference type="ChEBI" id="CHEBI:15589"/>
    </ligand>
</feature>
<name>A0A0N1IKN4_LEPSE</name>
<evidence type="ECO:0000256" key="1">
    <source>
        <dbReference type="ARBA" id="ARBA00001936"/>
    </source>
</evidence>
<dbReference type="SMART" id="SM00919">
    <property type="entry name" value="Malic_M"/>
    <property type="match status" value="1"/>
</dbReference>
<dbReference type="GO" id="GO:0005739">
    <property type="term" value="C:mitochondrion"/>
    <property type="evidence" value="ECO:0007669"/>
    <property type="project" value="TreeGrafter"/>
</dbReference>
<dbReference type="Gene3D" id="3.40.50.720">
    <property type="entry name" value="NAD(P)-binding Rossmann-like Domain"/>
    <property type="match status" value="1"/>
</dbReference>
<dbReference type="VEuPathDB" id="TriTrypDB:Lsey_0131_0090"/>
<feature type="domain" description="Malic enzyme NAD-binding" evidence="9">
    <location>
        <begin position="274"/>
        <end position="533"/>
    </location>
</feature>
<comment type="caution">
    <text evidence="11">The sequence shown here is derived from an EMBL/GenBank/DDBJ whole genome shotgun (WGS) entry which is preliminary data.</text>
</comment>
<protein>
    <recommendedName>
        <fullName evidence="8">Malic enzyme</fullName>
    </recommendedName>
</protein>
<dbReference type="InterPro" id="IPR012301">
    <property type="entry name" value="Malic_N_dom"/>
</dbReference>
<feature type="binding site" evidence="7">
    <location>
        <position position="273"/>
    </location>
    <ligand>
        <name>a divalent metal cation</name>
        <dbReference type="ChEBI" id="CHEBI:60240"/>
    </ligand>
</feature>
<sequence length="572" mass="63123">MPIHDNNKQQNAVYMPHLPGTSVLTNRYLNRGTAFTMEQRKELHILGALPPAVETLEEQVKRCWEQLCRYEKPINRYQHLASIHSTNTTLYYAIVLSHVEEVLPIIYTPTVGEACQHFSNYYVRERGMYLNKQLKGRFNEVMKDFMYKEVDVIVITDGSRILGLGDLGSNGIGISIGKCSLYVAGAGLNPARVLPVVMDVGTNTERYLTEREYLGIREKRLDDEQFYGLMDEFMEAAKETWPSAVIQFEDFSNNHCFDMLERYQNKYRCFNDDIQGTGAVIAAGFLNAIKRSGLGPLEHRIVVFGAGSAAVGVVKNIAELAARLYNVPVEQALKTFYLVDTKGLVCDSRGDKLAAHKVLLSRKDVSAEDAQRLKTLEDTVTFVKPTALIGLGGVGPAFTEVIVKSVAANTARPIIFPLSNPTSKSECTPDDAYKWTNGAAIVASGSPFPATTINGKTIKPSQGNNLYVFPGIGLGCAIAQPTHIPDDVLVAASACLNALTTPEQMEADQLYPPLDDIHNISAHIAVEVIIETQRLGIDTNKSLPREKAAIFELVKKSQWVPHYPAELSVMPA</sequence>
<feature type="binding site" evidence="6">
    <location>
        <position position="464"/>
    </location>
    <ligand>
        <name>(S)-malate</name>
        <dbReference type="ChEBI" id="CHEBI:15589"/>
    </ligand>
</feature>
<dbReference type="GO" id="GO:0004471">
    <property type="term" value="F:malate dehydrogenase (decarboxylating) (NAD+) activity"/>
    <property type="evidence" value="ECO:0007669"/>
    <property type="project" value="TreeGrafter"/>
</dbReference>
<dbReference type="InterPro" id="IPR036291">
    <property type="entry name" value="NAD(P)-bd_dom_sf"/>
</dbReference>
<evidence type="ECO:0000256" key="7">
    <source>
        <dbReference type="PIRSR" id="PIRSR000106-3"/>
    </source>
</evidence>
<evidence type="ECO:0000256" key="6">
    <source>
        <dbReference type="PIRSR" id="PIRSR000106-2"/>
    </source>
</evidence>
<gene>
    <name evidence="11" type="ORF">ABL78_4507</name>
</gene>
<feature type="active site" description="Proton acceptor" evidence="5">
    <location>
        <position position="178"/>
    </location>
</feature>
<dbReference type="EMBL" id="LJSK01000131">
    <property type="protein sequence ID" value="KPI86428.1"/>
    <property type="molecule type" value="Genomic_DNA"/>
</dbReference>
<reference evidence="11 12" key="1">
    <citation type="journal article" date="2015" name="PLoS Pathog.">
        <title>Leptomonas seymouri: Adaptations to the Dixenous Life Cycle Analyzed by Genome Sequencing, Transcriptome Profiling and Co-infection with Leishmania donovani.</title>
        <authorList>
            <person name="Kraeva N."/>
            <person name="Butenko A."/>
            <person name="Hlavacova J."/>
            <person name="Kostygov A."/>
            <person name="Myskova J."/>
            <person name="Grybchuk D."/>
            <person name="Lestinova T."/>
            <person name="Votypka J."/>
            <person name="Volf P."/>
            <person name="Opperdoes F."/>
            <person name="Flegontov P."/>
            <person name="Lukes J."/>
            <person name="Yurchenko V."/>
        </authorList>
    </citation>
    <scope>NUCLEOTIDE SEQUENCE [LARGE SCALE GENOMIC DNA]</scope>
    <source>
        <strain evidence="11 12">ATCC 30220</strain>
    </source>
</reference>
<dbReference type="InterPro" id="IPR046346">
    <property type="entry name" value="Aminoacid_DH-like_N_sf"/>
</dbReference>
<dbReference type="NCBIfam" id="NF010052">
    <property type="entry name" value="PRK13529.1"/>
    <property type="match status" value="1"/>
</dbReference>
<dbReference type="PANTHER" id="PTHR23406">
    <property type="entry name" value="MALIC ENZYME-RELATED"/>
    <property type="match status" value="1"/>
</dbReference>
<feature type="binding site" evidence="7">
    <location>
        <position position="249"/>
    </location>
    <ligand>
        <name>a divalent metal cation</name>
        <dbReference type="ChEBI" id="CHEBI:60240"/>
    </ligand>
</feature>
<dbReference type="Proteomes" id="UP000038009">
    <property type="component" value="Unassembled WGS sequence"/>
</dbReference>
<evidence type="ECO:0000256" key="2">
    <source>
        <dbReference type="ARBA" id="ARBA00008785"/>
    </source>
</evidence>
<comment type="cofactor">
    <cofactor evidence="1">
        <name>Mn(2+)</name>
        <dbReference type="ChEBI" id="CHEBI:29035"/>
    </cofactor>
</comment>
<evidence type="ECO:0000256" key="5">
    <source>
        <dbReference type="PIRSR" id="PIRSR000106-1"/>
    </source>
</evidence>
<organism evidence="11 12">
    <name type="scientific">Leptomonas seymouri</name>
    <dbReference type="NCBI Taxonomy" id="5684"/>
    <lineage>
        <taxon>Eukaryota</taxon>
        <taxon>Discoba</taxon>
        <taxon>Euglenozoa</taxon>
        <taxon>Kinetoplastea</taxon>
        <taxon>Metakinetoplastina</taxon>
        <taxon>Trypanosomatida</taxon>
        <taxon>Trypanosomatidae</taxon>
        <taxon>Leishmaniinae</taxon>
        <taxon>Leptomonas</taxon>
    </lineage>
</organism>
<dbReference type="GO" id="GO:0006108">
    <property type="term" value="P:malate metabolic process"/>
    <property type="evidence" value="ECO:0007669"/>
    <property type="project" value="TreeGrafter"/>
</dbReference>
<evidence type="ECO:0000259" key="10">
    <source>
        <dbReference type="SMART" id="SM01274"/>
    </source>
</evidence>
<dbReference type="SMART" id="SM01274">
    <property type="entry name" value="malic"/>
    <property type="match status" value="1"/>
</dbReference>
<dbReference type="GO" id="GO:0046872">
    <property type="term" value="F:metal ion binding"/>
    <property type="evidence" value="ECO:0007669"/>
    <property type="project" value="UniProtKB-KW"/>
</dbReference>
<dbReference type="PIRSF" id="PIRSF000106">
    <property type="entry name" value="ME"/>
    <property type="match status" value="1"/>
</dbReference>
<keyword evidence="3 7" id="KW-0479">Metal-binding</keyword>
<evidence type="ECO:0000313" key="12">
    <source>
        <dbReference type="Proteomes" id="UP000038009"/>
    </source>
</evidence>
<dbReference type="OMA" id="ANYDTAN"/>
<evidence type="ECO:0000256" key="3">
    <source>
        <dbReference type="ARBA" id="ARBA00022723"/>
    </source>
</evidence>
<evidence type="ECO:0000256" key="4">
    <source>
        <dbReference type="ARBA" id="ARBA00023002"/>
    </source>
</evidence>
<dbReference type="OrthoDB" id="5365701at2759"/>
<feature type="binding site" evidence="6">
    <location>
        <position position="420"/>
    </location>
    <ligand>
        <name>(S)-malate</name>
        <dbReference type="ChEBI" id="CHEBI:15589"/>
    </ligand>
</feature>
<dbReference type="InterPro" id="IPR037062">
    <property type="entry name" value="Malic_N_dom_sf"/>
</dbReference>
<dbReference type="PROSITE" id="PS00331">
    <property type="entry name" value="MALIC_ENZYMES"/>
    <property type="match status" value="1"/>
</dbReference>
<dbReference type="PANTHER" id="PTHR23406:SF32">
    <property type="entry name" value="NADP-DEPENDENT MALIC ENZYME"/>
    <property type="match status" value="1"/>
</dbReference>
<dbReference type="Pfam" id="PF00390">
    <property type="entry name" value="malic"/>
    <property type="match status" value="1"/>
</dbReference>
<evidence type="ECO:0000313" key="11">
    <source>
        <dbReference type="EMBL" id="KPI86428.1"/>
    </source>
</evidence>
<dbReference type="AlphaFoldDB" id="A0A0N1IKN4"/>
<feature type="binding site" evidence="7">
    <location>
        <position position="250"/>
    </location>
    <ligand>
        <name>a divalent metal cation</name>
        <dbReference type="ChEBI" id="CHEBI:60240"/>
    </ligand>
</feature>
<dbReference type="Pfam" id="PF03949">
    <property type="entry name" value="Malic_M"/>
    <property type="match status" value="1"/>
</dbReference>
<feature type="domain" description="Malic enzyme N-terminal" evidence="10">
    <location>
        <begin position="84"/>
        <end position="264"/>
    </location>
</feature>
<dbReference type="InterPro" id="IPR015884">
    <property type="entry name" value="Malic_enzyme_CS"/>
</dbReference>
<accession>A0A0N1IKN4</accession>
<dbReference type="FunFam" id="3.40.50.720:FF:000182">
    <property type="entry name" value="NAD-dependent malic enzyme"/>
    <property type="match status" value="1"/>
</dbReference>
<dbReference type="Gene3D" id="3.40.50.10380">
    <property type="entry name" value="Malic enzyme, N-terminal domain"/>
    <property type="match status" value="1"/>
</dbReference>
<comment type="similarity">
    <text evidence="2 8">Belongs to the malic enzymes family.</text>
</comment>
<evidence type="ECO:0000259" key="9">
    <source>
        <dbReference type="SMART" id="SM00919"/>
    </source>
</evidence>
<proteinExistence type="inferred from homology"/>
<evidence type="ECO:0000256" key="8">
    <source>
        <dbReference type="RuleBase" id="RU003426"/>
    </source>
</evidence>
<keyword evidence="4 8" id="KW-0560">Oxidoreductase</keyword>